<name>A0AC11BGJ0_SHEEP</name>
<gene>
    <name evidence="1" type="primary">TAGLN2</name>
</gene>
<protein>
    <submittedName>
        <fullName evidence="1">Transgelin 2</fullName>
    </submittedName>
</protein>
<sequence length="291" mass="32213">MRSGGVASALTGRSLGSETLGLRSARRLQSRVSLGREREGGHGLYGWPRVMQGTGSRRPPLASSAPPGLPRRPFTSWLQEHVPPQPLPPPSGMANRGPAYGLSREVQQKIEKQYDADLEQILIQWITTQCRKDVGRPQPGRENFQNWLKDGTVLCELINGLYPEGQAPVKKIQASTMAFKQMEQISQFLQAAERYGINTTDIFQTVDLWEGKNMACVQRTLMNLGGLAVARDDGLFSGDPNWFPKKSKENPRYFSDNQLQEGKNVIGLQMGTNRGASQAGMTGYGMPRQIL</sequence>
<reference evidence="1" key="2">
    <citation type="submission" date="2025-08" db="UniProtKB">
        <authorList>
            <consortium name="Ensembl"/>
        </authorList>
    </citation>
    <scope>IDENTIFICATION</scope>
</reference>
<evidence type="ECO:0000313" key="1">
    <source>
        <dbReference type="Ensembl" id="ENSOARP00020014641.2"/>
    </source>
</evidence>
<organism evidence="1">
    <name type="scientific">Ovis aries</name>
    <name type="common">Sheep</name>
    <dbReference type="NCBI Taxonomy" id="9940"/>
    <lineage>
        <taxon>Eukaryota</taxon>
        <taxon>Metazoa</taxon>
        <taxon>Chordata</taxon>
        <taxon>Craniata</taxon>
        <taxon>Vertebrata</taxon>
        <taxon>Euteleostomi</taxon>
        <taxon>Mammalia</taxon>
        <taxon>Eutheria</taxon>
        <taxon>Laurasiatheria</taxon>
        <taxon>Artiodactyla</taxon>
        <taxon>Ruminantia</taxon>
        <taxon>Pecora</taxon>
        <taxon>Bovidae</taxon>
        <taxon>Caprinae</taxon>
        <taxon>Ovis</taxon>
    </lineage>
</organism>
<proteinExistence type="predicted"/>
<dbReference type="Ensembl" id="ENSOART00020017731.2">
    <property type="protein sequence ID" value="ENSOARP00020014641.2"/>
    <property type="gene ID" value="ENSOARG00020011575.2"/>
</dbReference>
<reference evidence="1" key="1">
    <citation type="submission" date="2020-11" db="EMBL/GenBank/DDBJ databases">
        <authorList>
            <person name="Davenport K.M."/>
            <person name="Bickhart D.M."/>
            <person name="Smith T.P.L."/>
            <person name="Murdoch B.M."/>
            <person name="Rosen B.D."/>
        </authorList>
    </citation>
    <scope>NUCLEOTIDE SEQUENCE [LARGE SCALE GENOMIC DNA]</scope>
    <source>
        <strain evidence="1">OAR_USU_Benz2616</strain>
    </source>
</reference>
<reference evidence="1" key="3">
    <citation type="submission" date="2025-09" db="UniProtKB">
        <authorList>
            <consortium name="Ensembl"/>
        </authorList>
    </citation>
    <scope>IDENTIFICATION</scope>
</reference>
<accession>A0AC11BGJ0</accession>